<reference evidence="1 2" key="2">
    <citation type="submission" date="2018-03" db="EMBL/GenBank/DDBJ databases">
        <authorList>
            <person name="Keele B.F."/>
        </authorList>
    </citation>
    <scope>NUCLEOTIDE SEQUENCE [LARGE SCALE GENOMIC DNA]</scope>
    <source>
        <strain evidence="1 2">CCALA 016</strain>
    </source>
</reference>
<dbReference type="RefSeq" id="WP_106455641.1">
    <property type="nucleotide sequence ID" value="NZ_PXOH01000003.1"/>
</dbReference>
<comment type="caution">
    <text evidence="1">The sequence shown here is derived from an EMBL/GenBank/DDBJ whole genome shotgun (WGS) entry which is preliminary data.</text>
</comment>
<name>A0A2T1M1X8_9CHRO</name>
<dbReference type="OrthoDB" id="515027at2"/>
<dbReference type="EMBL" id="PXOH01000003">
    <property type="protein sequence ID" value="PSF38719.1"/>
    <property type="molecule type" value="Genomic_DNA"/>
</dbReference>
<reference evidence="1 2" key="1">
    <citation type="submission" date="2018-03" db="EMBL/GenBank/DDBJ databases">
        <title>The ancient ancestry and fast evolution of plastids.</title>
        <authorList>
            <person name="Moore K.R."/>
            <person name="Magnabosco C."/>
            <person name="Momper L."/>
            <person name="Gold D.A."/>
            <person name="Bosak T."/>
            <person name="Fournier G.P."/>
        </authorList>
    </citation>
    <scope>NUCLEOTIDE SEQUENCE [LARGE SCALE GENOMIC DNA]</scope>
    <source>
        <strain evidence="1 2">CCALA 016</strain>
    </source>
</reference>
<dbReference type="AlphaFoldDB" id="A0A2T1M1X8"/>
<evidence type="ECO:0000313" key="1">
    <source>
        <dbReference type="EMBL" id="PSF38719.1"/>
    </source>
</evidence>
<evidence type="ECO:0000313" key="2">
    <source>
        <dbReference type="Proteomes" id="UP000239001"/>
    </source>
</evidence>
<dbReference type="Proteomes" id="UP000239001">
    <property type="component" value="Unassembled WGS sequence"/>
</dbReference>
<accession>A0A2T1M1X8</accession>
<dbReference type="InterPro" id="IPR054637">
    <property type="entry name" value="Asr1405_Asl0597-like"/>
</dbReference>
<sequence length="86" mass="10133">MNANNPYWQYSQALSLKGSERWEVYQRLQELEVICSCQSHEPLRVSLQTPTDLILLWCVSRRVTSGRSELLCWLKRCWSTTANEIQ</sequence>
<keyword evidence="2" id="KW-1185">Reference proteome</keyword>
<proteinExistence type="predicted"/>
<organism evidence="1 2">
    <name type="scientific">Aphanothece hegewaldii CCALA 016</name>
    <dbReference type="NCBI Taxonomy" id="2107694"/>
    <lineage>
        <taxon>Bacteria</taxon>
        <taxon>Bacillati</taxon>
        <taxon>Cyanobacteriota</taxon>
        <taxon>Cyanophyceae</taxon>
        <taxon>Oscillatoriophycideae</taxon>
        <taxon>Chroococcales</taxon>
        <taxon>Aphanothecaceae</taxon>
        <taxon>Aphanothece</taxon>
    </lineage>
</organism>
<dbReference type="NCBIfam" id="NF045598">
    <property type="entry name" value="asr1405_asl0597"/>
    <property type="match status" value="1"/>
</dbReference>
<protein>
    <submittedName>
        <fullName evidence="1">Uncharacterized protein</fullName>
    </submittedName>
</protein>
<gene>
    <name evidence="1" type="ORF">C7H19_04215</name>
</gene>